<dbReference type="AlphaFoldDB" id="A0A068SF69"/>
<proteinExistence type="predicted"/>
<name>A0A068SF69_9FUNG</name>
<dbReference type="EMBL" id="CBTN010000093">
    <property type="protein sequence ID" value="CDH60472.1"/>
    <property type="molecule type" value="Genomic_DNA"/>
</dbReference>
<dbReference type="Proteomes" id="UP000027586">
    <property type="component" value="Unassembled WGS sequence"/>
</dbReference>
<protein>
    <submittedName>
        <fullName evidence="1">Uncharacterized protein</fullName>
    </submittedName>
</protein>
<gene>
    <name evidence="1" type="ORF">LCOR_11257.1</name>
</gene>
<evidence type="ECO:0000313" key="1">
    <source>
        <dbReference type="EMBL" id="CDH60472.1"/>
    </source>
</evidence>
<evidence type="ECO:0000313" key="2">
    <source>
        <dbReference type="Proteomes" id="UP000027586"/>
    </source>
</evidence>
<keyword evidence="2" id="KW-1185">Reference proteome</keyword>
<comment type="caution">
    <text evidence="1">The sequence shown here is derived from an EMBL/GenBank/DDBJ whole genome shotgun (WGS) entry which is preliminary data.</text>
</comment>
<accession>A0A068SF69</accession>
<dbReference type="VEuPathDB" id="FungiDB:LCOR_11257.1"/>
<organism evidence="1 2">
    <name type="scientific">Lichtheimia corymbifera JMRC:FSU:9682</name>
    <dbReference type="NCBI Taxonomy" id="1263082"/>
    <lineage>
        <taxon>Eukaryota</taxon>
        <taxon>Fungi</taxon>
        <taxon>Fungi incertae sedis</taxon>
        <taxon>Mucoromycota</taxon>
        <taxon>Mucoromycotina</taxon>
        <taxon>Mucoromycetes</taxon>
        <taxon>Mucorales</taxon>
        <taxon>Lichtheimiaceae</taxon>
        <taxon>Lichtheimia</taxon>
    </lineage>
</organism>
<sequence length="95" mass="11022">MHIPAQCTKKLSSTSSWYLKWVKRCTKVDLNVISSLAGNVRLRKDQHPQSINYADNENEMVCNSSFMLPAFMVKFPVAMQHHLATVYSMKRYGRR</sequence>
<reference evidence="1" key="1">
    <citation type="submission" date="2013-08" db="EMBL/GenBank/DDBJ databases">
        <title>Gene expansion shapes genome architecture in the human pathogen Lichtheimia corymbifera: an evolutionary genomics analysis in the ancient terrestrial Mucorales (Mucoromycotina).</title>
        <authorList>
            <person name="Schwartze V.U."/>
            <person name="Winter S."/>
            <person name="Shelest E."/>
            <person name="Marcet-Houben M."/>
            <person name="Horn F."/>
            <person name="Wehner S."/>
            <person name="Hoffmann K."/>
            <person name="Riege K."/>
            <person name="Sammeth M."/>
            <person name="Nowrousian M."/>
            <person name="Valiante V."/>
            <person name="Linde J."/>
            <person name="Jacobsen I.D."/>
            <person name="Marz M."/>
            <person name="Brakhage A.A."/>
            <person name="Gabaldon T."/>
            <person name="Bocker S."/>
            <person name="Voigt K."/>
        </authorList>
    </citation>
    <scope>NUCLEOTIDE SEQUENCE [LARGE SCALE GENOMIC DNA]</scope>
    <source>
        <strain evidence="1">FSU 9682</strain>
    </source>
</reference>